<evidence type="ECO:0000256" key="6">
    <source>
        <dbReference type="ARBA" id="ARBA00023237"/>
    </source>
</evidence>
<dbReference type="GO" id="GO:0009279">
    <property type="term" value="C:cell outer membrane"/>
    <property type="evidence" value="ECO:0007669"/>
    <property type="project" value="UniProtKB-SubCell"/>
</dbReference>
<dbReference type="PATRIC" id="fig|1203610.3.peg.4683"/>
<dbReference type="PROSITE" id="PS51257">
    <property type="entry name" value="PROKAR_LIPOPROTEIN"/>
    <property type="match status" value="1"/>
</dbReference>
<dbReference type="STRING" id="1203610.HMPREF1536_04594"/>
<gene>
    <name evidence="8" type="ORF">HMPREF1536_04594</name>
</gene>
<comment type="subcellular location">
    <subcellularLocation>
        <location evidence="1">Cell outer membrane</location>
    </subcellularLocation>
</comment>
<sequence length="308" mass="34659">MKKSKYNMKQINHPCRWLLAAVCTAALTLTGCIQENLAACYKLTLKAENAKGEDVTGLALTDASLYVFDEDYSYLETVRLTQNQIRNREEIRLIYPEDRNLHVVAWGNLSGENQTVTESKLIEDLKVMLKSRDGLAQTPDDLFYGNRLVLTKAGGGIYEDDTIVVRPKLSQVNIVTENIRYALEKNFPSTAHEDIDCDYYVNRTLSGFDYQGQLTGDSVYYSPDAGWDENKEYFAPNYRMCSGDNLGVELTAEDRTLAVATHDDDGKPLKAPEAGVLYVVLRFAENGSLLSVRQAIRPWGTVDDHIEF</sequence>
<comment type="caution">
    <text evidence="8">The sequence shown here is derived from an EMBL/GenBank/DDBJ whole genome shotgun (WGS) entry which is preliminary data.</text>
</comment>
<keyword evidence="6" id="KW-0998">Cell outer membrane</keyword>
<evidence type="ECO:0000256" key="4">
    <source>
        <dbReference type="ARBA" id="ARBA00023136"/>
    </source>
</evidence>
<evidence type="ECO:0000313" key="9">
    <source>
        <dbReference type="Proteomes" id="UP000033035"/>
    </source>
</evidence>
<dbReference type="AlphaFoldDB" id="A0A0F5IVF6"/>
<proteinExistence type="inferred from homology"/>
<evidence type="ECO:0008006" key="10">
    <source>
        <dbReference type="Google" id="ProtNLM"/>
    </source>
</evidence>
<evidence type="ECO:0000256" key="5">
    <source>
        <dbReference type="ARBA" id="ARBA00023139"/>
    </source>
</evidence>
<dbReference type="Gene3D" id="2.60.40.2100">
    <property type="match status" value="1"/>
</dbReference>
<evidence type="ECO:0000256" key="3">
    <source>
        <dbReference type="ARBA" id="ARBA00022729"/>
    </source>
</evidence>
<keyword evidence="9" id="KW-1185">Reference proteome</keyword>
<dbReference type="HOGENOM" id="CLU_078506_0_0_10"/>
<comment type="similarity">
    <text evidence="2">Belongs to the bacteroidetes fimbrillin superfamily. FimB/Mfa2 family.</text>
</comment>
<keyword evidence="7" id="KW-0449">Lipoprotein</keyword>
<keyword evidence="3" id="KW-0732">Signal</keyword>
<dbReference type="Proteomes" id="UP000033035">
    <property type="component" value="Unassembled WGS sequence"/>
</dbReference>
<dbReference type="EMBL" id="AQHW01000025">
    <property type="protein sequence ID" value="KKB49529.1"/>
    <property type="molecule type" value="Genomic_DNA"/>
</dbReference>
<dbReference type="Pfam" id="PF08842">
    <property type="entry name" value="Mfa2"/>
    <property type="match status" value="1"/>
</dbReference>
<keyword evidence="4" id="KW-0472">Membrane</keyword>
<evidence type="ECO:0000256" key="7">
    <source>
        <dbReference type="ARBA" id="ARBA00023288"/>
    </source>
</evidence>
<evidence type="ECO:0000313" key="8">
    <source>
        <dbReference type="EMBL" id="KKB49529.1"/>
    </source>
</evidence>
<keyword evidence="5" id="KW-0564">Palmitate</keyword>
<organism evidence="8 9">
    <name type="scientific">Parabacteroides gordonii MS-1 = DSM 23371</name>
    <dbReference type="NCBI Taxonomy" id="1203610"/>
    <lineage>
        <taxon>Bacteria</taxon>
        <taxon>Pseudomonadati</taxon>
        <taxon>Bacteroidota</taxon>
        <taxon>Bacteroidia</taxon>
        <taxon>Bacteroidales</taxon>
        <taxon>Tannerellaceae</taxon>
        <taxon>Parabacteroides</taxon>
    </lineage>
</organism>
<evidence type="ECO:0000256" key="1">
    <source>
        <dbReference type="ARBA" id="ARBA00004442"/>
    </source>
</evidence>
<name>A0A0F5IVF6_9BACT</name>
<accession>A0A0F5IVF6</accession>
<dbReference type="InterPro" id="IPR014941">
    <property type="entry name" value="FimB/Mfa2/Mfa3"/>
</dbReference>
<evidence type="ECO:0000256" key="2">
    <source>
        <dbReference type="ARBA" id="ARBA00007248"/>
    </source>
</evidence>
<protein>
    <recommendedName>
        <fullName evidence="10">Major fimbrial subunit protein N-terminal domain-containing protein</fullName>
    </recommendedName>
</protein>
<reference evidence="8 9" key="1">
    <citation type="submission" date="2013-04" db="EMBL/GenBank/DDBJ databases">
        <title>The Genome Sequence of Parabacteroides gordonii DSM 23371.</title>
        <authorList>
            <consortium name="The Broad Institute Genomics Platform"/>
            <person name="Earl A."/>
            <person name="Ward D."/>
            <person name="Feldgarden M."/>
            <person name="Gevers D."/>
            <person name="Martens E."/>
            <person name="Sakamoto M."/>
            <person name="Benno Y."/>
            <person name="Suzuki N."/>
            <person name="Matsunaga N."/>
            <person name="Koshihara K."/>
            <person name="Seki M."/>
            <person name="Komiya H."/>
            <person name="Walker B."/>
            <person name="Young S."/>
            <person name="Zeng Q."/>
            <person name="Gargeya S."/>
            <person name="Fitzgerald M."/>
            <person name="Haas B."/>
            <person name="Abouelleil A."/>
            <person name="Allen A.W."/>
            <person name="Alvarado L."/>
            <person name="Arachchi H.M."/>
            <person name="Berlin A.M."/>
            <person name="Chapman S.B."/>
            <person name="Gainer-Dewar J."/>
            <person name="Goldberg J."/>
            <person name="Griggs A."/>
            <person name="Gujja S."/>
            <person name="Hansen M."/>
            <person name="Howarth C."/>
            <person name="Imamovic A."/>
            <person name="Ireland A."/>
            <person name="Larimer J."/>
            <person name="McCowan C."/>
            <person name="Murphy C."/>
            <person name="Pearson M."/>
            <person name="Poon T.W."/>
            <person name="Priest M."/>
            <person name="Roberts A."/>
            <person name="Saif S."/>
            <person name="Shea T."/>
            <person name="Sisk P."/>
            <person name="Sykes S."/>
            <person name="Wortman J."/>
            <person name="Nusbaum C."/>
            <person name="Birren B."/>
        </authorList>
    </citation>
    <scope>NUCLEOTIDE SEQUENCE [LARGE SCALE GENOMIC DNA]</scope>
    <source>
        <strain evidence="8 9">MS-1</strain>
    </source>
</reference>